<dbReference type="AlphaFoldDB" id="A0A6L7EUA8"/>
<dbReference type="RefSeq" id="WP_160876111.1">
    <property type="nucleotide sequence ID" value="NZ_WUEK01000003.1"/>
</dbReference>
<evidence type="ECO:0000313" key="3">
    <source>
        <dbReference type="Proteomes" id="UP000473325"/>
    </source>
</evidence>
<dbReference type="PANTHER" id="PTHR34071">
    <property type="entry name" value="5-NITROIMIDAZOLE ANTIBIOTICS RESISTANCE PROTEIN, NIMA-FAMILY-RELATED PROTEIN-RELATED"/>
    <property type="match status" value="1"/>
</dbReference>
<dbReference type="InterPro" id="IPR012349">
    <property type="entry name" value="Split_barrel_FMN-bd"/>
</dbReference>
<dbReference type="SUPFAM" id="SSF50475">
    <property type="entry name" value="FMN-binding split barrel"/>
    <property type="match status" value="1"/>
</dbReference>
<keyword evidence="3" id="KW-1185">Reference proteome</keyword>
<protein>
    <submittedName>
        <fullName evidence="2">Pyridoxamine 5'-phosphate oxidase family protein</fullName>
    </submittedName>
</protein>
<feature type="region of interest" description="Disordered" evidence="1">
    <location>
        <begin position="1"/>
        <end position="22"/>
    </location>
</feature>
<gene>
    <name evidence="2" type="ORF">GRQ65_05740</name>
</gene>
<comment type="caution">
    <text evidence="2">The sequence shown here is derived from an EMBL/GenBank/DDBJ whole genome shotgun (WGS) entry which is preliminary data.</text>
</comment>
<dbReference type="Pfam" id="PF12900">
    <property type="entry name" value="Pyridox_ox_2"/>
    <property type="match status" value="1"/>
</dbReference>
<proteinExistence type="predicted"/>
<dbReference type="Gene3D" id="2.30.110.10">
    <property type="entry name" value="Electron Transport, Fmn-binding Protein, Chain A"/>
    <property type="match status" value="1"/>
</dbReference>
<accession>A0A6L7EUA8</accession>
<name>A0A6L7EUA8_9ACTN</name>
<reference evidence="2 3" key="1">
    <citation type="submission" date="2019-12" db="EMBL/GenBank/DDBJ databases">
        <authorList>
            <person name="Kun Z."/>
        </authorList>
    </citation>
    <scope>NUCLEOTIDE SEQUENCE [LARGE SCALE GENOMIC DNA]</scope>
    <source>
        <strain evidence="2 3">YIM 123512</strain>
    </source>
</reference>
<sequence>MLTVDSTPLSPTARTTVGRGRERALDDRAELMAFLAEAPVAHLGVTVGEGGDEHPLVLPVAFAVDADGPDAGGTLYVHGSVAARWLRGAEGRTVCVTVTELDGLVLARSGFHHSVNYRSAVVIGQARIVTDEAERVRAFDLTVDHLVPGRAATLRPATRKELAATGLLAVPLVEASMKRRTGDPVDDEADLDSGVWAGVLPLRRVAGAPVSAADSHDDVPADVLAVAAGPAGAQTGAS</sequence>
<evidence type="ECO:0000256" key="1">
    <source>
        <dbReference type="SAM" id="MobiDB-lite"/>
    </source>
</evidence>
<dbReference type="EMBL" id="WUEK01000003">
    <property type="protein sequence ID" value="MXG89048.1"/>
    <property type="molecule type" value="Genomic_DNA"/>
</dbReference>
<dbReference type="InterPro" id="IPR024747">
    <property type="entry name" value="Pyridox_Oxase-rel"/>
</dbReference>
<feature type="compositionally biased region" description="Polar residues" evidence="1">
    <location>
        <begin position="1"/>
        <end position="15"/>
    </location>
</feature>
<organism evidence="2 3">
    <name type="scientific">Nocardioides flavescens</name>
    <dbReference type="NCBI Taxonomy" id="2691959"/>
    <lineage>
        <taxon>Bacteria</taxon>
        <taxon>Bacillati</taxon>
        <taxon>Actinomycetota</taxon>
        <taxon>Actinomycetes</taxon>
        <taxon>Propionibacteriales</taxon>
        <taxon>Nocardioidaceae</taxon>
        <taxon>Nocardioides</taxon>
    </lineage>
</organism>
<dbReference type="Proteomes" id="UP000473325">
    <property type="component" value="Unassembled WGS sequence"/>
</dbReference>
<evidence type="ECO:0000313" key="2">
    <source>
        <dbReference type="EMBL" id="MXG89048.1"/>
    </source>
</evidence>
<dbReference type="PANTHER" id="PTHR34071:SF2">
    <property type="entry name" value="FLAVIN-NUCLEOTIDE-BINDING PROTEIN"/>
    <property type="match status" value="1"/>
</dbReference>